<dbReference type="EC" id="2.7.7.13" evidence="2"/>
<evidence type="ECO:0000256" key="5">
    <source>
        <dbReference type="ARBA" id="ARBA00022741"/>
    </source>
</evidence>
<keyword evidence="4 12" id="KW-0548">Nucleotidyltransferase</keyword>
<dbReference type="GO" id="GO:0016853">
    <property type="term" value="F:isomerase activity"/>
    <property type="evidence" value="ECO:0007669"/>
    <property type="project" value="UniProtKB-KW"/>
</dbReference>
<gene>
    <name evidence="12" type="ORF">HNQ59_003192</name>
</gene>
<accession>A0A840ML43</accession>
<evidence type="ECO:0000259" key="11">
    <source>
        <dbReference type="Pfam" id="PF22640"/>
    </source>
</evidence>
<name>A0A840ML43_9PROT</name>
<evidence type="ECO:0000313" key="13">
    <source>
        <dbReference type="Proteomes" id="UP000575898"/>
    </source>
</evidence>
<dbReference type="Gene3D" id="2.60.120.10">
    <property type="entry name" value="Jelly Rolls"/>
    <property type="match status" value="1"/>
</dbReference>
<comment type="catalytic activity">
    <reaction evidence="7">
        <text>alpha-D-mannose 1-phosphate + GTP + H(+) = GDP-alpha-D-mannose + diphosphate</text>
        <dbReference type="Rhea" id="RHEA:15229"/>
        <dbReference type="ChEBI" id="CHEBI:15378"/>
        <dbReference type="ChEBI" id="CHEBI:33019"/>
        <dbReference type="ChEBI" id="CHEBI:37565"/>
        <dbReference type="ChEBI" id="CHEBI:57527"/>
        <dbReference type="ChEBI" id="CHEBI:58409"/>
        <dbReference type="EC" id="2.7.7.13"/>
    </reaction>
</comment>
<evidence type="ECO:0000256" key="3">
    <source>
        <dbReference type="ARBA" id="ARBA00022679"/>
    </source>
</evidence>
<evidence type="ECO:0000256" key="2">
    <source>
        <dbReference type="ARBA" id="ARBA00012387"/>
    </source>
</evidence>
<evidence type="ECO:0000259" key="9">
    <source>
        <dbReference type="Pfam" id="PF00483"/>
    </source>
</evidence>
<proteinExistence type="inferred from homology"/>
<evidence type="ECO:0000256" key="7">
    <source>
        <dbReference type="ARBA" id="ARBA00047343"/>
    </source>
</evidence>
<dbReference type="CDD" id="cd02213">
    <property type="entry name" value="cupin_PMI_typeII_C"/>
    <property type="match status" value="1"/>
</dbReference>
<protein>
    <recommendedName>
        <fullName evidence="2">mannose-1-phosphate guanylyltransferase</fullName>
        <ecNumber evidence="2">2.7.7.13</ecNumber>
    </recommendedName>
</protein>
<evidence type="ECO:0000256" key="4">
    <source>
        <dbReference type="ARBA" id="ARBA00022695"/>
    </source>
</evidence>
<reference evidence="12 13" key="1">
    <citation type="submission" date="2020-08" db="EMBL/GenBank/DDBJ databases">
        <title>Genomic Encyclopedia of Type Strains, Phase IV (KMG-IV): sequencing the most valuable type-strain genomes for metagenomic binning, comparative biology and taxonomic classification.</title>
        <authorList>
            <person name="Goeker M."/>
        </authorList>
    </citation>
    <scope>NUCLEOTIDE SEQUENCE [LARGE SCALE GENOMIC DNA]</scope>
    <source>
        <strain evidence="12 13">DSM 27165</strain>
    </source>
</reference>
<dbReference type="SUPFAM" id="SSF53448">
    <property type="entry name" value="Nucleotide-diphospho-sugar transferases"/>
    <property type="match status" value="1"/>
</dbReference>
<dbReference type="EMBL" id="JACHHY010000021">
    <property type="protein sequence ID" value="MBB5019884.1"/>
    <property type="molecule type" value="Genomic_DNA"/>
</dbReference>
<keyword evidence="12" id="KW-0413">Isomerase</keyword>
<dbReference type="InterPro" id="IPR051161">
    <property type="entry name" value="Mannose-6P_isomerase_type2"/>
</dbReference>
<dbReference type="GO" id="GO:0005525">
    <property type="term" value="F:GTP binding"/>
    <property type="evidence" value="ECO:0007669"/>
    <property type="project" value="UniProtKB-KW"/>
</dbReference>
<dbReference type="InterPro" id="IPR029044">
    <property type="entry name" value="Nucleotide-diphossugar_trans"/>
</dbReference>
<dbReference type="PANTHER" id="PTHR46390:SF1">
    <property type="entry name" value="MANNOSE-1-PHOSPHATE GUANYLYLTRANSFERASE"/>
    <property type="match status" value="1"/>
</dbReference>
<sequence length="473" mass="51877">MALHPVILCGGSGTRLWPMSRAALPKQFLSLVSDRTMLQETVTRLSGLPDLAPSVLICNEEHRFLVAEQLREIKQTPAAILLEPVGRNTAPAVTLAALALVARDPDALMLVLPADHVIRDVAAFHAATAVAVQAAKSDRLVTFGIRPDRPHTGYGYIKLGTALELEGCHQVDRFVEKPDSATAEAFLAAGDHLWNSGMFVFKASRYLEEIARFQPAMLQICRQAIAAAVQDLDFCRIPAETFTTCPSDSIDYAVMEKTDAAVVVPVNLGWSDVGSWQALWEVAGKDGAGNVTRGDVYLEAVQNSYVRADSKMVAVIGLDDVVVVETADAVLVSHKDCAQNVKNVVSRLNAQSRTESTFHRRVYRPWGSYEGIDAGPRYQVKRITVQPGQKLSLQMHHHRAEHWVVVSGTARVTCDSESKLLAENQSTYIPLGASHRLENPGKLPLEIIEVQSGAYLGEDDIVRFEDVYHRDQP</sequence>
<dbReference type="InterPro" id="IPR006375">
    <property type="entry name" value="Man1P_GuaTrfase/Man6P_Isoase"/>
</dbReference>
<dbReference type="FunFam" id="3.90.550.10:FF:000046">
    <property type="entry name" value="Mannose-1-phosphate guanylyltransferase (GDP)"/>
    <property type="match status" value="1"/>
</dbReference>
<dbReference type="GO" id="GO:0004475">
    <property type="term" value="F:mannose-1-phosphate guanylyltransferase (GTP) activity"/>
    <property type="evidence" value="ECO:0007669"/>
    <property type="project" value="UniProtKB-EC"/>
</dbReference>
<dbReference type="AlphaFoldDB" id="A0A840ML43"/>
<keyword evidence="5" id="KW-0547">Nucleotide-binding</keyword>
<dbReference type="InterPro" id="IPR054566">
    <property type="entry name" value="ManC/GMP-like_b-helix"/>
</dbReference>
<comment type="caution">
    <text evidence="12">The sequence shown here is derived from an EMBL/GenBank/DDBJ whole genome shotgun (WGS) entry which is preliminary data.</text>
</comment>
<dbReference type="Pfam" id="PF00483">
    <property type="entry name" value="NTP_transferase"/>
    <property type="match status" value="1"/>
</dbReference>
<dbReference type="NCBIfam" id="TIGR01479">
    <property type="entry name" value="GMP_PMI"/>
    <property type="match status" value="1"/>
</dbReference>
<feature type="domain" description="Mannose-6-phosphate isomerase type II C-terminal" evidence="10">
    <location>
        <begin position="352"/>
        <end position="466"/>
    </location>
</feature>
<dbReference type="RefSeq" id="WP_184041306.1">
    <property type="nucleotide sequence ID" value="NZ_JACHHY010000021.1"/>
</dbReference>
<evidence type="ECO:0000313" key="12">
    <source>
        <dbReference type="EMBL" id="MBB5019884.1"/>
    </source>
</evidence>
<feature type="domain" description="Nucleotidyl transferase" evidence="9">
    <location>
        <begin position="5"/>
        <end position="285"/>
    </location>
</feature>
<evidence type="ECO:0000256" key="6">
    <source>
        <dbReference type="ARBA" id="ARBA00023134"/>
    </source>
</evidence>
<dbReference type="Pfam" id="PF01050">
    <property type="entry name" value="MannoseP_isomer"/>
    <property type="match status" value="1"/>
</dbReference>
<dbReference type="Pfam" id="PF22640">
    <property type="entry name" value="ManC_GMP_beta-helix"/>
    <property type="match status" value="1"/>
</dbReference>
<dbReference type="PANTHER" id="PTHR46390">
    <property type="entry name" value="MANNOSE-1-PHOSPHATE GUANYLYLTRANSFERASE"/>
    <property type="match status" value="1"/>
</dbReference>
<organism evidence="12 13">
    <name type="scientific">Chitinivorax tropicus</name>
    <dbReference type="NCBI Taxonomy" id="714531"/>
    <lineage>
        <taxon>Bacteria</taxon>
        <taxon>Pseudomonadati</taxon>
        <taxon>Pseudomonadota</taxon>
        <taxon>Betaproteobacteria</taxon>
        <taxon>Chitinivorax</taxon>
    </lineage>
</organism>
<dbReference type="InterPro" id="IPR014710">
    <property type="entry name" value="RmlC-like_jellyroll"/>
</dbReference>
<evidence type="ECO:0000256" key="8">
    <source>
        <dbReference type="RuleBase" id="RU004190"/>
    </source>
</evidence>
<keyword evidence="3 12" id="KW-0808">Transferase</keyword>
<keyword evidence="13" id="KW-1185">Reference proteome</keyword>
<evidence type="ECO:0000256" key="1">
    <source>
        <dbReference type="ARBA" id="ARBA00006115"/>
    </source>
</evidence>
<comment type="similarity">
    <text evidence="1 8">Belongs to the mannose-6-phosphate isomerase type 2 family.</text>
</comment>
<dbReference type="InterPro" id="IPR001538">
    <property type="entry name" value="Man6P_isomerase-2_C"/>
</dbReference>
<dbReference type="FunFam" id="2.60.120.10:FF:000032">
    <property type="entry name" value="Mannose-1-phosphate guanylyltransferase/mannose-6-phosphate isomerase"/>
    <property type="match status" value="1"/>
</dbReference>
<dbReference type="Proteomes" id="UP000575898">
    <property type="component" value="Unassembled WGS sequence"/>
</dbReference>
<keyword evidence="6" id="KW-0342">GTP-binding</keyword>
<dbReference type="InterPro" id="IPR049577">
    <property type="entry name" value="GMPP_N"/>
</dbReference>
<dbReference type="GO" id="GO:0000271">
    <property type="term" value="P:polysaccharide biosynthetic process"/>
    <property type="evidence" value="ECO:0007669"/>
    <property type="project" value="InterPro"/>
</dbReference>
<dbReference type="SUPFAM" id="SSF51182">
    <property type="entry name" value="RmlC-like cupins"/>
    <property type="match status" value="1"/>
</dbReference>
<dbReference type="CDD" id="cd02509">
    <property type="entry name" value="GDP-M1P_Guanylyltransferase"/>
    <property type="match status" value="1"/>
</dbReference>
<evidence type="ECO:0000259" key="10">
    <source>
        <dbReference type="Pfam" id="PF01050"/>
    </source>
</evidence>
<dbReference type="InterPro" id="IPR005835">
    <property type="entry name" value="NTP_transferase_dom"/>
</dbReference>
<dbReference type="InterPro" id="IPR011051">
    <property type="entry name" value="RmlC_Cupin_sf"/>
</dbReference>
<feature type="domain" description="MannoseP isomerase/GMP-like beta-helix" evidence="11">
    <location>
        <begin position="302"/>
        <end position="348"/>
    </location>
</feature>
<dbReference type="Gene3D" id="3.90.550.10">
    <property type="entry name" value="Spore Coat Polysaccharide Biosynthesis Protein SpsA, Chain A"/>
    <property type="match status" value="1"/>
</dbReference>
<dbReference type="GO" id="GO:0009298">
    <property type="term" value="P:GDP-mannose biosynthetic process"/>
    <property type="evidence" value="ECO:0007669"/>
    <property type="project" value="TreeGrafter"/>
</dbReference>